<protein>
    <submittedName>
        <fullName evidence="1">Uncharacterized protein</fullName>
    </submittedName>
</protein>
<gene>
    <name evidence="1" type="ORF">METZ01_LOCUS503252</name>
</gene>
<reference evidence="1" key="1">
    <citation type="submission" date="2018-05" db="EMBL/GenBank/DDBJ databases">
        <authorList>
            <person name="Lanie J.A."/>
            <person name="Ng W.-L."/>
            <person name="Kazmierczak K.M."/>
            <person name="Andrzejewski T.M."/>
            <person name="Davidsen T.M."/>
            <person name="Wayne K.J."/>
            <person name="Tettelin H."/>
            <person name="Glass J.I."/>
            <person name="Rusch D."/>
            <person name="Podicherti R."/>
            <person name="Tsui H.-C.T."/>
            <person name="Winkler M.E."/>
        </authorList>
    </citation>
    <scope>NUCLEOTIDE SEQUENCE</scope>
</reference>
<accession>A0A383E2T2</accession>
<name>A0A383E2T2_9ZZZZ</name>
<proteinExistence type="predicted"/>
<sequence length="64" mass="7138">MKCLIASKKWIILVSMLLSTKSHGVFWCEFEPIAGEYYSGSCESYSGGIRAQGHGVLEGKQFDY</sequence>
<evidence type="ECO:0000313" key="1">
    <source>
        <dbReference type="EMBL" id="SVE50398.1"/>
    </source>
</evidence>
<dbReference type="EMBL" id="UINC01221880">
    <property type="protein sequence ID" value="SVE50398.1"/>
    <property type="molecule type" value="Genomic_DNA"/>
</dbReference>
<feature type="non-terminal residue" evidence="1">
    <location>
        <position position="64"/>
    </location>
</feature>
<organism evidence="1">
    <name type="scientific">marine metagenome</name>
    <dbReference type="NCBI Taxonomy" id="408172"/>
    <lineage>
        <taxon>unclassified sequences</taxon>
        <taxon>metagenomes</taxon>
        <taxon>ecological metagenomes</taxon>
    </lineage>
</organism>
<dbReference type="AlphaFoldDB" id="A0A383E2T2"/>